<evidence type="ECO:0000259" key="2">
    <source>
        <dbReference type="Pfam" id="PF01464"/>
    </source>
</evidence>
<evidence type="ECO:0000313" key="5">
    <source>
        <dbReference type="Proteomes" id="UP001459714"/>
    </source>
</evidence>
<evidence type="ECO:0000256" key="1">
    <source>
        <dbReference type="SAM" id="Phobius"/>
    </source>
</evidence>
<dbReference type="InterPro" id="IPR050570">
    <property type="entry name" value="Cell_wall_metabolism_enzyme"/>
</dbReference>
<dbReference type="InterPro" id="IPR011055">
    <property type="entry name" value="Dup_hybrid_motif"/>
</dbReference>
<reference evidence="4 5" key="1">
    <citation type="submission" date="2024-03" db="EMBL/GenBank/DDBJ databases">
        <title>Bacilli Hybrid Assemblies.</title>
        <authorList>
            <person name="Kovac J."/>
        </authorList>
    </citation>
    <scope>NUCLEOTIDE SEQUENCE [LARGE SCALE GENOMIC DNA]</scope>
    <source>
        <strain evidence="4 5">FSL M8-0022</strain>
    </source>
</reference>
<comment type="caution">
    <text evidence="4">The sequence shown here is derived from an EMBL/GenBank/DDBJ whole genome shotgun (WGS) entry which is preliminary data.</text>
</comment>
<dbReference type="Gene3D" id="2.70.70.10">
    <property type="entry name" value="Glucose Permease (Domain IIA)"/>
    <property type="match status" value="1"/>
</dbReference>
<dbReference type="EMBL" id="JBBYAK010000003">
    <property type="protein sequence ID" value="MEL3959539.1"/>
    <property type="molecule type" value="Genomic_DNA"/>
</dbReference>
<feature type="transmembrane region" description="Helical" evidence="1">
    <location>
        <begin position="31"/>
        <end position="58"/>
    </location>
</feature>
<keyword evidence="1" id="KW-0472">Membrane</keyword>
<keyword evidence="5" id="KW-1185">Reference proteome</keyword>
<dbReference type="InterPro" id="IPR008258">
    <property type="entry name" value="Transglycosylase_SLT_dom_1"/>
</dbReference>
<dbReference type="InterPro" id="IPR016047">
    <property type="entry name" value="M23ase_b-sheet_dom"/>
</dbReference>
<dbReference type="InterPro" id="IPR023346">
    <property type="entry name" value="Lysozyme-like_dom_sf"/>
</dbReference>
<feature type="domain" description="M23ase beta-sheet core" evidence="3">
    <location>
        <begin position="264"/>
        <end position="361"/>
    </location>
</feature>
<dbReference type="SUPFAM" id="SSF53955">
    <property type="entry name" value="Lysozyme-like"/>
    <property type="match status" value="1"/>
</dbReference>
<dbReference type="SUPFAM" id="SSF51261">
    <property type="entry name" value="Duplicated hybrid motif"/>
    <property type="match status" value="1"/>
</dbReference>
<dbReference type="PANTHER" id="PTHR21666:SF270">
    <property type="entry name" value="MUREIN HYDROLASE ACTIVATOR ENVC"/>
    <property type="match status" value="1"/>
</dbReference>
<name>A0ABU9K4Q1_9BACI</name>
<dbReference type="Pfam" id="PF01464">
    <property type="entry name" value="SLT"/>
    <property type="match status" value="1"/>
</dbReference>
<dbReference type="CDD" id="cd13399">
    <property type="entry name" value="Slt35-like"/>
    <property type="match status" value="1"/>
</dbReference>
<organism evidence="4 5">
    <name type="scientific">Caldifermentibacillus hisashii</name>
    <dbReference type="NCBI Taxonomy" id="996558"/>
    <lineage>
        <taxon>Bacteria</taxon>
        <taxon>Bacillati</taxon>
        <taxon>Bacillota</taxon>
        <taxon>Bacilli</taxon>
        <taxon>Bacillales</taxon>
        <taxon>Bacillaceae</taxon>
        <taxon>Caldifermentibacillus</taxon>
    </lineage>
</organism>
<evidence type="ECO:0000313" key="4">
    <source>
        <dbReference type="EMBL" id="MEL3959539.1"/>
    </source>
</evidence>
<dbReference type="PANTHER" id="PTHR21666">
    <property type="entry name" value="PEPTIDASE-RELATED"/>
    <property type="match status" value="1"/>
</dbReference>
<protein>
    <submittedName>
        <fullName evidence="4">Peptidoglycan DD-metalloendopeptidase family protein</fullName>
    </submittedName>
</protein>
<feature type="domain" description="Transglycosylase SLT" evidence="2">
    <location>
        <begin position="84"/>
        <end position="129"/>
    </location>
</feature>
<dbReference type="CDD" id="cd12797">
    <property type="entry name" value="M23_peptidase"/>
    <property type="match status" value="1"/>
</dbReference>
<proteinExistence type="predicted"/>
<accession>A0ABU9K4Q1</accession>
<dbReference type="Pfam" id="PF01551">
    <property type="entry name" value="Peptidase_M23"/>
    <property type="match status" value="1"/>
</dbReference>
<keyword evidence="1" id="KW-1133">Transmembrane helix</keyword>
<keyword evidence="1" id="KW-0812">Transmembrane</keyword>
<sequence>MGLPVKELEVKKVFKEVNGTSKQKKKRKKKWLWFLLFGSIPLLPMIATLFLLLVIIFIPTLTQNKIDLSEYGATTIPAEYIPIYQEAGEKYGVEWILIAAIHKVETNFSQNLAVSSAGAIGHTQFMKCTWLGWRYPNCSSAPESVYTNVSIINKYGGYGVDGNGNGKADPWELEDSIYATAKYLSANMTGNTLEEKMRNAIYAYNHADWYVERVLTYYEMFKAGGGTVVAEIKGDKAWPVPYTKNLTSYFGIRNDPTSGKKGVQHNGIDISSGGIYGTPIVAFADGIVTYSQFNTGGYGYLVIIDHGNNVKTYYAHMKQQGIPIGSQVKAGQVIGYVGSTGNSTGPHLHFEVRVNGQAVDPMPYVSPFLN</sequence>
<dbReference type="Proteomes" id="UP001459714">
    <property type="component" value="Unassembled WGS sequence"/>
</dbReference>
<dbReference type="Gene3D" id="1.10.530.10">
    <property type="match status" value="1"/>
</dbReference>
<evidence type="ECO:0000259" key="3">
    <source>
        <dbReference type="Pfam" id="PF01551"/>
    </source>
</evidence>
<dbReference type="RefSeq" id="WP_269919978.1">
    <property type="nucleotide sequence ID" value="NZ_JANUVP010000034.1"/>
</dbReference>
<gene>
    <name evidence="4" type="ORF">NST17_20515</name>
</gene>